<reference evidence="1" key="1">
    <citation type="journal article" date="2015" name="Nature">
        <title>Complex archaea that bridge the gap between prokaryotes and eukaryotes.</title>
        <authorList>
            <person name="Spang A."/>
            <person name="Saw J.H."/>
            <person name="Jorgensen S.L."/>
            <person name="Zaremba-Niedzwiedzka K."/>
            <person name="Martijn J."/>
            <person name="Lind A.E."/>
            <person name="van Eijk R."/>
            <person name="Schleper C."/>
            <person name="Guy L."/>
            <person name="Ettema T.J."/>
        </authorList>
    </citation>
    <scope>NUCLEOTIDE SEQUENCE</scope>
</reference>
<name>A0A0F9QN17_9ZZZZ</name>
<comment type="caution">
    <text evidence="1">The sequence shown here is derived from an EMBL/GenBank/DDBJ whole genome shotgun (WGS) entry which is preliminary data.</text>
</comment>
<protein>
    <submittedName>
        <fullName evidence="1">Uncharacterized protein</fullName>
    </submittedName>
</protein>
<proteinExistence type="predicted"/>
<sequence>MKYELKDIKAQVISGKDNDDMLAEVLEWVRGKTISIFVISFELSDDGEHLATIFYEPIK</sequence>
<dbReference type="EMBL" id="LAZR01001485">
    <property type="protein sequence ID" value="KKN43839.1"/>
    <property type="molecule type" value="Genomic_DNA"/>
</dbReference>
<accession>A0A0F9QN17</accession>
<gene>
    <name evidence="1" type="ORF">LCGC14_0699310</name>
</gene>
<evidence type="ECO:0000313" key="1">
    <source>
        <dbReference type="EMBL" id="KKN43839.1"/>
    </source>
</evidence>
<dbReference type="AlphaFoldDB" id="A0A0F9QN17"/>
<organism evidence="1">
    <name type="scientific">marine sediment metagenome</name>
    <dbReference type="NCBI Taxonomy" id="412755"/>
    <lineage>
        <taxon>unclassified sequences</taxon>
        <taxon>metagenomes</taxon>
        <taxon>ecological metagenomes</taxon>
    </lineage>
</organism>